<dbReference type="PROSITE" id="PS50126">
    <property type="entry name" value="S1"/>
    <property type="match status" value="1"/>
</dbReference>
<sequence>HPRNVVREGERVRARVLNIDGNARRLGLSLRRLEGELNEQDEHYQRAARQPEH</sequence>
<keyword evidence="2" id="KW-0689">Ribosomal protein</keyword>
<organism evidence="2 3">
    <name type="scientific">Candidatus Thermofonsia Clade 1 bacterium</name>
    <dbReference type="NCBI Taxonomy" id="2364210"/>
    <lineage>
        <taxon>Bacteria</taxon>
        <taxon>Bacillati</taxon>
        <taxon>Chloroflexota</taxon>
        <taxon>Candidatus Thermofontia</taxon>
        <taxon>Candidatus Thermofonsia Clade 1</taxon>
    </lineage>
</organism>
<proteinExistence type="predicted"/>
<dbReference type="InterPro" id="IPR012340">
    <property type="entry name" value="NA-bd_OB-fold"/>
</dbReference>
<feature type="non-terminal residue" evidence="2">
    <location>
        <position position="1"/>
    </location>
</feature>
<accession>A0A2M8P772</accession>
<protein>
    <submittedName>
        <fullName evidence="2">30S ribosomal protein S1</fullName>
    </submittedName>
</protein>
<gene>
    <name evidence="2" type="ORF">CUN49_18660</name>
</gene>
<dbReference type="InterPro" id="IPR003029">
    <property type="entry name" value="S1_domain"/>
</dbReference>
<dbReference type="SUPFAM" id="SSF50249">
    <property type="entry name" value="Nucleic acid-binding proteins"/>
    <property type="match status" value="1"/>
</dbReference>
<evidence type="ECO:0000313" key="2">
    <source>
        <dbReference type="EMBL" id="PJF33398.1"/>
    </source>
</evidence>
<reference evidence="2 3" key="1">
    <citation type="submission" date="2017-11" db="EMBL/GenBank/DDBJ databases">
        <title>Evolution of Phototrophy in the Chloroflexi Phylum Driven by Horizontal Gene Transfer.</title>
        <authorList>
            <person name="Ward L.M."/>
            <person name="Hemp J."/>
            <person name="Shih P.M."/>
            <person name="Mcglynn S.E."/>
            <person name="Fischer W."/>
        </authorList>
    </citation>
    <scope>NUCLEOTIDE SEQUENCE [LARGE SCALE GENOMIC DNA]</scope>
    <source>
        <strain evidence="2">JP3_13</strain>
    </source>
</reference>
<dbReference type="Gene3D" id="2.40.50.140">
    <property type="entry name" value="Nucleic acid-binding proteins"/>
    <property type="match status" value="1"/>
</dbReference>
<dbReference type="EMBL" id="PGTM01000962">
    <property type="protein sequence ID" value="PJF33398.1"/>
    <property type="molecule type" value="Genomic_DNA"/>
</dbReference>
<comment type="caution">
    <text evidence="2">The sequence shown here is derived from an EMBL/GenBank/DDBJ whole genome shotgun (WGS) entry which is preliminary data.</text>
</comment>
<dbReference type="GO" id="GO:0003676">
    <property type="term" value="F:nucleic acid binding"/>
    <property type="evidence" value="ECO:0007669"/>
    <property type="project" value="InterPro"/>
</dbReference>
<dbReference type="Proteomes" id="UP000229681">
    <property type="component" value="Unassembled WGS sequence"/>
</dbReference>
<feature type="domain" description="S1 motif" evidence="1">
    <location>
        <begin position="1"/>
        <end position="31"/>
    </location>
</feature>
<name>A0A2M8P772_9CHLR</name>
<evidence type="ECO:0000313" key="3">
    <source>
        <dbReference type="Proteomes" id="UP000229681"/>
    </source>
</evidence>
<keyword evidence="2" id="KW-0687">Ribonucleoprotein</keyword>
<dbReference type="GO" id="GO:0005840">
    <property type="term" value="C:ribosome"/>
    <property type="evidence" value="ECO:0007669"/>
    <property type="project" value="UniProtKB-KW"/>
</dbReference>
<dbReference type="AlphaFoldDB" id="A0A2M8P772"/>
<evidence type="ECO:0000259" key="1">
    <source>
        <dbReference type="PROSITE" id="PS50126"/>
    </source>
</evidence>